<reference evidence="8 9" key="1">
    <citation type="submission" date="2019-02" db="EMBL/GenBank/DDBJ databases">
        <title>Bacterial novel species Emticicia sp. 17J42-9 isolated from soil.</title>
        <authorList>
            <person name="Jung H.-Y."/>
        </authorList>
    </citation>
    <scope>NUCLEOTIDE SEQUENCE [LARGE SCALE GENOMIC DNA]</scope>
    <source>
        <strain evidence="8 9">17J42-9</strain>
    </source>
</reference>
<feature type="region of interest" description="Disordered" evidence="5">
    <location>
        <begin position="776"/>
        <end position="801"/>
    </location>
</feature>
<evidence type="ECO:0000256" key="4">
    <source>
        <dbReference type="PROSITE-ProRule" id="PRU00473"/>
    </source>
</evidence>
<protein>
    <submittedName>
        <fullName evidence="8">OmpA family protein</fullName>
    </submittedName>
</protein>
<dbReference type="PANTHER" id="PTHR30329:SF21">
    <property type="entry name" value="LIPOPROTEIN YIAD-RELATED"/>
    <property type="match status" value="1"/>
</dbReference>
<dbReference type="CDD" id="cd07185">
    <property type="entry name" value="OmpA_C-like"/>
    <property type="match status" value="1"/>
</dbReference>
<dbReference type="PROSITE" id="PS51123">
    <property type="entry name" value="OMPA_2"/>
    <property type="match status" value="1"/>
</dbReference>
<dbReference type="Proteomes" id="UP000293162">
    <property type="component" value="Unassembled WGS sequence"/>
</dbReference>
<feature type="signal peptide" evidence="6">
    <location>
        <begin position="1"/>
        <end position="20"/>
    </location>
</feature>
<proteinExistence type="predicted"/>
<sequence>MKSLVILFALIIFNISSAFASNNPAKKLDSTYTFGAFDKNSGKRLAATFKIYFKSTADPMVIQGTLQGDIQFKPATKGQYEVEISMPNYITKRVPLDLENLGAGKTNFKELLEIALDEYIILITDAKDKQIITTAQVKVFDETRQEVEAKVNPKTGEWKAMLDNSKSYNIQIEAPGYQSTSLDINAKSNNKFISVALQKNASQVASFIAVDAITKEPIAASYKVLRPEEETLMGQSDKTNPYKIEFNPKKKFTVEVSSEGYKPISVPVSFEPTPNDQGMVKVLLKKFELQKDTYSFLFKIIDAQTRENIVNTRMRIINLKNKQSIAAKIEKEGFSANLSPDTEYSIEVESDGYRQADQTINFKDLITRQQFVQEILLIRKTEEQYRLIVVDEETNKNVPGANLRVFNAKNEPITIATTNVQSEWLADLKIAEQYNVEVKTEGYLAYRAPILKGNKTLTLKIRKVPVADIYFMVTDFYTKNILPSNYKLKTGNTLVEGSINPEKTRYKATLTPDKSYEIEVTSEGYPVYKELVNQAKAVDNVIRIELKKTGYNFTFNPVDAKTGEVIPNVKISLTDGGNQVLAVNNYVAKAVSPQNFEKKYSLTAQVANYKPVNENIDLKDMAVANFSREIRMEKIEVVQTPPPTQEKPKPEEKAPEKKVEAPVIVAETPKQPEKKAPDESVKLLTSAIADDYFKGIAVGLPVKLENVYFDQSQPVIKPQSYPELDKLVSLLKRYPKMMIEVVGHTDNVGDPRMNLYLSELRAKAVTNYLFNKGVSPNRLTHKGRGQEQPISANDTEENRQKNRRVEFVVTEFN</sequence>
<keyword evidence="2 4" id="KW-0472">Membrane</keyword>
<dbReference type="InterPro" id="IPR006665">
    <property type="entry name" value="OmpA-like"/>
</dbReference>
<evidence type="ECO:0000313" key="8">
    <source>
        <dbReference type="EMBL" id="RYU93508.1"/>
    </source>
</evidence>
<dbReference type="Gene3D" id="3.30.1330.60">
    <property type="entry name" value="OmpA-like domain"/>
    <property type="match status" value="1"/>
</dbReference>
<feature type="domain" description="OmpA-like" evidence="7">
    <location>
        <begin position="696"/>
        <end position="813"/>
    </location>
</feature>
<evidence type="ECO:0000259" key="7">
    <source>
        <dbReference type="PROSITE" id="PS51123"/>
    </source>
</evidence>
<dbReference type="SUPFAM" id="SSF103088">
    <property type="entry name" value="OmpA-like"/>
    <property type="match status" value="1"/>
</dbReference>
<evidence type="ECO:0000256" key="3">
    <source>
        <dbReference type="ARBA" id="ARBA00023237"/>
    </source>
</evidence>
<keyword evidence="9" id="KW-1185">Reference proteome</keyword>
<feature type="compositionally biased region" description="Basic and acidic residues" evidence="5">
    <location>
        <begin position="646"/>
        <end position="660"/>
    </location>
</feature>
<evidence type="ECO:0000256" key="2">
    <source>
        <dbReference type="ARBA" id="ARBA00023136"/>
    </source>
</evidence>
<dbReference type="PANTHER" id="PTHR30329">
    <property type="entry name" value="STATOR ELEMENT OF FLAGELLAR MOTOR COMPLEX"/>
    <property type="match status" value="1"/>
</dbReference>
<comment type="subcellular location">
    <subcellularLocation>
        <location evidence="1">Cell outer membrane</location>
    </subcellularLocation>
</comment>
<gene>
    <name evidence="8" type="ORF">EWM59_21615</name>
</gene>
<dbReference type="GO" id="GO:0009279">
    <property type="term" value="C:cell outer membrane"/>
    <property type="evidence" value="ECO:0007669"/>
    <property type="project" value="UniProtKB-SubCell"/>
</dbReference>
<keyword evidence="3" id="KW-0998">Cell outer membrane</keyword>
<dbReference type="OrthoDB" id="911314at2"/>
<dbReference type="PRINTS" id="PR01021">
    <property type="entry name" value="OMPADOMAIN"/>
</dbReference>
<feature type="region of interest" description="Disordered" evidence="5">
    <location>
        <begin position="637"/>
        <end position="660"/>
    </location>
</feature>
<evidence type="ECO:0000313" key="9">
    <source>
        <dbReference type="Proteomes" id="UP000293162"/>
    </source>
</evidence>
<dbReference type="AlphaFoldDB" id="A0A4Q5LUZ5"/>
<dbReference type="EMBL" id="SEWF01000043">
    <property type="protein sequence ID" value="RYU93508.1"/>
    <property type="molecule type" value="Genomic_DNA"/>
</dbReference>
<evidence type="ECO:0000256" key="6">
    <source>
        <dbReference type="SAM" id="SignalP"/>
    </source>
</evidence>
<accession>A0A4Q5LUZ5</accession>
<dbReference type="InterPro" id="IPR050330">
    <property type="entry name" value="Bact_OuterMem_StrucFunc"/>
</dbReference>
<dbReference type="RefSeq" id="WP_130023339.1">
    <property type="nucleotide sequence ID" value="NZ_SEWF01000043.1"/>
</dbReference>
<dbReference type="Pfam" id="PF00691">
    <property type="entry name" value="OmpA"/>
    <property type="match status" value="1"/>
</dbReference>
<organism evidence="8 9">
    <name type="scientific">Emticicia agri</name>
    <dbReference type="NCBI Taxonomy" id="2492393"/>
    <lineage>
        <taxon>Bacteria</taxon>
        <taxon>Pseudomonadati</taxon>
        <taxon>Bacteroidota</taxon>
        <taxon>Cytophagia</taxon>
        <taxon>Cytophagales</taxon>
        <taxon>Leadbetterellaceae</taxon>
        <taxon>Emticicia</taxon>
    </lineage>
</organism>
<dbReference type="InterPro" id="IPR006664">
    <property type="entry name" value="OMP_bac"/>
</dbReference>
<keyword evidence="6" id="KW-0732">Signal</keyword>
<feature type="chain" id="PRO_5020778650" evidence="6">
    <location>
        <begin position="21"/>
        <end position="813"/>
    </location>
</feature>
<evidence type="ECO:0000256" key="1">
    <source>
        <dbReference type="ARBA" id="ARBA00004442"/>
    </source>
</evidence>
<comment type="caution">
    <text evidence="8">The sequence shown here is derived from an EMBL/GenBank/DDBJ whole genome shotgun (WGS) entry which is preliminary data.</text>
</comment>
<evidence type="ECO:0000256" key="5">
    <source>
        <dbReference type="SAM" id="MobiDB-lite"/>
    </source>
</evidence>
<dbReference type="InterPro" id="IPR036737">
    <property type="entry name" value="OmpA-like_sf"/>
</dbReference>
<name>A0A4Q5LUZ5_9BACT</name>